<dbReference type="AlphaFoldDB" id="A0A8H4W0W7"/>
<keyword evidence="1" id="KW-0732">Signal</keyword>
<dbReference type="Proteomes" id="UP000566819">
    <property type="component" value="Unassembled WGS sequence"/>
</dbReference>
<protein>
    <submittedName>
        <fullName evidence="2">Uncharacterized protein</fullName>
    </submittedName>
</protein>
<name>A0A8H4W0W7_9HELO</name>
<dbReference type="EMBL" id="JAAMPI010000664">
    <property type="protein sequence ID" value="KAF4629531.1"/>
    <property type="molecule type" value="Genomic_DNA"/>
</dbReference>
<dbReference type="PANTHER" id="PTHR38847">
    <property type="match status" value="1"/>
</dbReference>
<gene>
    <name evidence="2" type="ORF">G7Y89_g8617</name>
</gene>
<proteinExistence type="predicted"/>
<dbReference type="PANTHER" id="PTHR38847:SF1">
    <property type="entry name" value="PSEUDOURIDINE SYNTHASE RSUA_RLUA-LIKE DOMAIN-CONTAINING PROTEIN"/>
    <property type="match status" value="1"/>
</dbReference>
<keyword evidence="3" id="KW-1185">Reference proteome</keyword>
<dbReference type="OrthoDB" id="152248at2759"/>
<feature type="signal peptide" evidence="1">
    <location>
        <begin position="1"/>
        <end position="17"/>
    </location>
</feature>
<evidence type="ECO:0000313" key="2">
    <source>
        <dbReference type="EMBL" id="KAF4629531.1"/>
    </source>
</evidence>
<dbReference type="InterPro" id="IPR025649">
    <property type="entry name" value="DUF4360"/>
</dbReference>
<accession>A0A8H4W0W7</accession>
<dbReference type="Pfam" id="PF14273">
    <property type="entry name" value="DUF4360"/>
    <property type="match status" value="1"/>
</dbReference>
<evidence type="ECO:0000313" key="3">
    <source>
        <dbReference type="Proteomes" id="UP000566819"/>
    </source>
</evidence>
<organism evidence="2 3">
    <name type="scientific">Cudoniella acicularis</name>
    <dbReference type="NCBI Taxonomy" id="354080"/>
    <lineage>
        <taxon>Eukaryota</taxon>
        <taxon>Fungi</taxon>
        <taxon>Dikarya</taxon>
        <taxon>Ascomycota</taxon>
        <taxon>Pezizomycotina</taxon>
        <taxon>Leotiomycetes</taxon>
        <taxon>Helotiales</taxon>
        <taxon>Tricladiaceae</taxon>
        <taxon>Cudoniella</taxon>
    </lineage>
</organism>
<evidence type="ECO:0000256" key="1">
    <source>
        <dbReference type="SAM" id="SignalP"/>
    </source>
</evidence>
<reference evidence="2 3" key="1">
    <citation type="submission" date="2020-03" db="EMBL/GenBank/DDBJ databases">
        <title>Draft Genome Sequence of Cudoniella acicularis.</title>
        <authorList>
            <person name="Buettner E."/>
            <person name="Kellner H."/>
        </authorList>
    </citation>
    <scope>NUCLEOTIDE SEQUENCE [LARGE SCALE GENOMIC DNA]</scope>
    <source>
        <strain evidence="2 3">DSM 108380</strain>
    </source>
</reference>
<sequence>MLAKSFALAALASAAFASPLVVPVSGGDTPPADQVTISGITTSGTGCPQGSVGQFLSADRETFTLIFDSYQAQIGPGTVPTDARKFCQINLNLHYPQGFQYSIMKTIFRGYASLQKGVSGTQQATYYFSGESAQCSTKSTFTGPVTKDYTVEDDLTVASTVWSPCGADLPHQYQVPDHA</sequence>
<feature type="chain" id="PRO_5034256024" evidence="1">
    <location>
        <begin position="18"/>
        <end position="179"/>
    </location>
</feature>
<comment type="caution">
    <text evidence="2">The sequence shown here is derived from an EMBL/GenBank/DDBJ whole genome shotgun (WGS) entry which is preliminary data.</text>
</comment>